<keyword evidence="2" id="KW-0408">Iron</keyword>
<keyword evidence="1 2" id="KW-0479">Metal-binding</keyword>
<feature type="binding site" evidence="2">
    <location>
        <position position="372"/>
    </location>
    <ligand>
        <name>Fe cation</name>
        <dbReference type="ChEBI" id="CHEBI:24875"/>
    </ligand>
</feature>
<proteinExistence type="inferred from homology"/>
<feature type="binding site" evidence="2">
    <location>
        <position position="361"/>
    </location>
    <ligand>
        <name>Fe cation</name>
        <dbReference type="ChEBI" id="CHEBI:24875"/>
    </ligand>
</feature>
<gene>
    <name evidence="2 4" type="primary">lapB</name>
    <name evidence="4" type="ORF">ACFO3Q_04870</name>
</gene>
<dbReference type="RefSeq" id="WP_377003513.1">
    <property type="nucleotide sequence ID" value="NZ_JBHSGG010000014.1"/>
</dbReference>
<dbReference type="NCBIfam" id="NF008757">
    <property type="entry name" value="PRK11788.1-5"/>
    <property type="match status" value="1"/>
</dbReference>
<comment type="caution">
    <text evidence="4">The sequence shown here is derived from an EMBL/GenBank/DDBJ whole genome shotgun (WGS) entry which is preliminary data.</text>
</comment>
<organism evidence="4 5">
    <name type="scientific">Coralloluteibacterium thermophilum</name>
    <dbReference type="NCBI Taxonomy" id="2707049"/>
    <lineage>
        <taxon>Bacteria</taxon>
        <taxon>Pseudomonadati</taxon>
        <taxon>Pseudomonadota</taxon>
        <taxon>Gammaproteobacteria</taxon>
        <taxon>Lysobacterales</taxon>
        <taxon>Lysobacteraceae</taxon>
        <taxon>Coralloluteibacterium</taxon>
    </lineage>
</organism>
<feature type="domain" description="LapB rubredoxin metal binding" evidence="3">
    <location>
        <begin position="356"/>
        <end position="383"/>
    </location>
</feature>
<feature type="binding site" evidence="2">
    <location>
        <position position="358"/>
    </location>
    <ligand>
        <name>Fe cation</name>
        <dbReference type="ChEBI" id="CHEBI:24875"/>
    </ligand>
</feature>
<dbReference type="InterPro" id="IPR011990">
    <property type="entry name" value="TPR-like_helical_dom_sf"/>
</dbReference>
<keyword evidence="2" id="KW-0997">Cell inner membrane</keyword>
<dbReference type="HAMAP" id="MF_00994">
    <property type="entry name" value="LPS_assembly_LapB"/>
    <property type="match status" value="1"/>
</dbReference>
<keyword evidence="2" id="KW-0472">Membrane</keyword>
<feature type="topological domain" description="Cytoplasmic" evidence="2">
    <location>
        <begin position="24"/>
        <end position="390"/>
    </location>
</feature>
<keyword evidence="2" id="KW-1133">Transmembrane helix</keyword>
<comment type="similarity">
    <text evidence="2">Belongs to the LapB family.</text>
</comment>
<reference evidence="5" key="1">
    <citation type="journal article" date="2019" name="Int. J. Syst. Evol. Microbiol.">
        <title>The Global Catalogue of Microorganisms (GCM) 10K type strain sequencing project: providing services to taxonomists for standard genome sequencing and annotation.</title>
        <authorList>
            <consortium name="The Broad Institute Genomics Platform"/>
            <consortium name="The Broad Institute Genome Sequencing Center for Infectious Disease"/>
            <person name="Wu L."/>
            <person name="Ma J."/>
        </authorList>
    </citation>
    <scope>NUCLEOTIDE SEQUENCE [LARGE SCALE GENOMIC DNA]</scope>
    <source>
        <strain evidence="5">CGMCC 1.13574</strain>
    </source>
</reference>
<dbReference type="InterPro" id="IPR041166">
    <property type="entry name" value="Rubredoxin_2"/>
</dbReference>
<protein>
    <recommendedName>
        <fullName evidence="2">Lipopolysaccharide assembly protein B</fullName>
    </recommendedName>
</protein>
<keyword evidence="2" id="KW-0812">Transmembrane</keyword>
<sequence length="390" mass="43646">MNGFVWLLLALLPVAAASGWWAGRRGGVRVQGQRASTLASTYFRGLNYILNEQQDKAIEVFLEIAEVDKDTLETQFALGHLFRRRGEVDRAIRLHQGLIARPGLSDEQKTRAILALGEDYMRAGLLDRAETLFSDLVQLRIHAPRALKHLISIYQAERDWTKAIEHARRYEAIADEPMGPLIAQFHCELAEQARLRGDVEGARRELADAYAADSHCVRAGLIEARLEVAAGNDQAAIRAFERAARHDVDYLPEILPPLLACYERRAESARARAFLSEMIEHYSGVSPILALTRLLEHEEGRAAALRFLTTQVRQRPSVRGEGALIDLTLNAGADPAAALQTLKQINDQLIVRSPTYRCSRCGFGARSHHWQCPSCKSWDTIKPVRNMVSD</sequence>
<keyword evidence="5" id="KW-1185">Reference proteome</keyword>
<dbReference type="EMBL" id="JBHSGG010000014">
    <property type="protein sequence ID" value="MFC4727501.1"/>
    <property type="molecule type" value="Genomic_DNA"/>
</dbReference>
<keyword evidence="2" id="KW-1003">Cell membrane</keyword>
<dbReference type="Proteomes" id="UP001595892">
    <property type="component" value="Unassembled WGS sequence"/>
</dbReference>
<dbReference type="SUPFAM" id="SSF48452">
    <property type="entry name" value="TPR-like"/>
    <property type="match status" value="2"/>
</dbReference>
<evidence type="ECO:0000313" key="5">
    <source>
        <dbReference type="Proteomes" id="UP001595892"/>
    </source>
</evidence>
<accession>A0ABV9NGU2</accession>
<dbReference type="Pfam" id="PF18073">
    <property type="entry name" value="Zn_ribbon_LapB"/>
    <property type="match status" value="1"/>
</dbReference>
<feature type="binding site" evidence="2">
    <location>
        <position position="375"/>
    </location>
    <ligand>
        <name>Fe cation</name>
        <dbReference type="ChEBI" id="CHEBI:24875"/>
    </ligand>
</feature>
<evidence type="ECO:0000259" key="3">
    <source>
        <dbReference type="Pfam" id="PF18073"/>
    </source>
</evidence>
<keyword evidence="2" id="KW-0677">Repeat</keyword>
<comment type="subcellular location">
    <subcellularLocation>
        <location evidence="2">Cell inner membrane</location>
        <topology evidence="2">Single-pass membrane protein</topology>
        <orientation evidence="2">Cytoplasmic side</orientation>
    </subcellularLocation>
</comment>
<dbReference type="InterPro" id="IPR030865">
    <property type="entry name" value="LapB"/>
</dbReference>
<name>A0ABV9NGU2_9GAMM</name>
<dbReference type="Gene3D" id="1.25.40.10">
    <property type="entry name" value="Tetratricopeptide repeat domain"/>
    <property type="match status" value="1"/>
</dbReference>
<evidence type="ECO:0000256" key="2">
    <source>
        <dbReference type="HAMAP-Rule" id="MF_00994"/>
    </source>
</evidence>
<evidence type="ECO:0000313" key="4">
    <source>
        <dbReference type="EMBL" id="MFC4727501.1"/>
    </source>
</evidence>
<keyword evidence="2" id="KW-0802">TPR repeat</keyword>
<evidence type="ECO:0000256" key="1">
    <source>
        <dbReference type="ARBA" id="ARBA00022723"/>
    </source>
</evidence>
<comment type="function">
    <text evidence="2">Modulates cellular lipopolysaccharide (LPS) levels by regulating LpxC, which is involved in lipid A biosynthesis. May act by modulating the proteolytic activity of FtsH towards LpxC. May also coordinate assembly of proteins involved in LPS synthesis at the plasma membrane.</text>
</comment>